<dbReference type="Gene3D" id="1.10.3210.10">
    <property type="entry name" value="Hypothetical protein af1432"/>
    <property type="match status" value="1"/>
</dbReference>
<organism evidence="2 3">
    <name type="scientific">Tetrapyrgos nigripes</name>
    <dbReference type="NCBI Taxonomy" id="182062"/>
    <lineage>
        <taxon>Eukaryota</taxon>
        <taxon>Fungi</taxon>
        <taxon>Dikarya</taxon>
        <taxon>Basidiomycota</taxon>
        <taxon>Agaricomycotina</taxon>
        <taxon>Agaricomycetes</taxon>
        <taxon>Agaricomycetidae</taxon>
        <taxon>Agaricales</taxon>
        <taxon>Marasmiineae</taxon>
        <taxon>Marasmiaceae</taxon>
        <taxon>Tetrapyrgos</taxon>
    </lineage>
</organism>
<dbReference type="AlphaFoldDB" id="A0A8H5LMK9"/>
<evidence type="ECO:0000313" key="2">
    <source>
        <dbReference type="EMBL" id="KAF5362708.1"/>
    </source>
</evidence>
<dbReference type="EMBL" id="JAACJM010000037">
    <property type="protein sequence ID" value="KAF5362708.1"/>
    <property type="molecule type" value="Genomic_DNA"/>
</dbReference>
<accession>A0A8H5LMK9</accession>
<sequence>MTSPHDQIVNGLFKLLVKHGQGDYIGESISQLDHSLQAADLATIANAADTTVAAALLHDCGQIIPPVVINRQLKIHPEKDSEDQNVEYMLLPSGQSVGRHGHDTIGAAYLSSPGFPLITCQLVHDHVIAKRYLTAVEKGYYDALSEASKASLKFQGGPFTPDEIISFEKDPLFSEKVAMRRFDDAAKMVGKKVPGLEAYRTVLIRVLSVDLEKEGGGDAEGGKQGEMH</sequence>
<keyword evidence="3" id="KW-1185">Reference proteome</keyword>
<protein>
    <recommendedName>
        <fullName evidence="1">HD domain-containing protein</fullName>
    </recommendedName>
</protein>
<dbReference type="InterPro" id="IPR052567">
    <property type="entry name" value="OP_Dioxygenase"/>
</dbReference>
<comment type="caution">
    <text evidence="2">The sequence shown here is derived from an EMBL/GenBank/DDBJ whole genome shotgun (WGS) entry which is preliminary data.</text>
</comment>
<reference evidence="2 3" key="1">
    <citation type="journal article" date="2020" name="ISME J.">
        <title>Uncovering the hidden diversity of litter-decomposition mechanisms in mushroom-forming fungi.</title>
        <authorList>
            <person name="Floudas D."/>
            <person name="Bentzer J."/>
            <person name="Ahren D."/>
            <person name="Johansson T."/>
            <person name="Persson P."/>
            <person name="Tunlid A."/>
        </authorList>
    </citation>
    <scope>NUCLEOTIDE SEQUENCE [LARGE SCALE GENOMIC DNA]</scope>
    <source>
        <strain evidence="2 3">CBS 291.85</strain>
    </source>
</reference>
<evidence type="ECO:0000259" key="1">
    <source>
        <dbReference type="Pfam" id="PF01966"/>
    </source>
</evidence>
<dbReference type="InterPro" id="IPR006674">
    <property type="entry name" value="HD_domain"/>
</dbReference>
<dbReference type="SUPFAM" id="SSF109604">
    <property type="entry name" value="HD-domain/PDEase-like"/>
    <property type="match status" value="1"/>
</dbReference>
<evidence type="ECO:0000313" key="3">
    <source>
        <dbReference type="Proteomes" id="UP000559256"/>
    </source>
</evidence>
<dbReference type="Proteomes" id="UP000559256">
    <property type="component" value="Unassembled WGS sequence"/>
</dbReference>
<gene>
    <name evidence="2" type="ORF">D9758_011729</name>
</gene>
<name>A0A8H5LMK9_9AGAR</name>
<dbReference type="Pfam" id="PF01966">
    <property type="entry name" value="HD"/>
    <property type="match status" value="1"/>
</dbReference>
<feature type="domain" description="HD" evidence="1">
    <location>
        <begin position="33"/>
        <end position="126"/>
    </location>
</feature>
<dbReference type="OrthoDB" id="445007at2759"/>
<dbReference type="PANTHER" id="PTHR40202">
    <property type="match status" value="1"/>
</dbReference>
<dbReference type="PANTHER" id="PTHR40202:SF1">
    <property type="entry name" value="HD DOMAIN-CONTAINING PROTEIN"/>
    <property type="match status" value="1"/>
</dbReference>
<proteinExistence type="predicted"/>